<organism evidence="2 3">
    <name type="scientific">Candidatus Daviesbacteria bacterium GW2011_GWA2_38_24</name>
    <dbReference type="NCBI Taxonomy" id="1618422"/>
    <lineage>
        <taxon>Bacteria</taxon>
        <taxon>Candidatus Daviesiibacteriota</taxon>
    </lineage>
</organism>
<sequence length="142" mass="16363">MQKGIDYIGNSVVYFCHDGKGNVLLAKRSENARDEKGKWDIGGGGVEFGDTAINTLKKEISEEYCTDVLGYEFLGYRDVHREHEGKKTHWIVLDFKVLVDKKKVKIGEMHKFDDLGWFTLKNLPNPIHSQLPTFLEKYKDKL</sequence>
<dbReference type="Proteomes" id="UP000034235">
    <property type="component" value="Unassembled WGS sequence"/>
</dbReference>
<feature type="domain" description="Nudix hydrolase" evidence="1">
    <location>
        <begin position="6"/>
        <end position="140"/>
    </location>
</feature>
<keyword evidence="2" id="KW-0378">Hydrolase</keyword>
<dbReference type="GO" id="GO:0016787">
    <property type="term" value="F:hydrolase activity"/>
    <property type="evidence" value="ECO:0007669"/>
    <property type="project" value="UniProtKB-KW"/>
</dbReference>
<protein>
    <submittedName>
        <fullName evidence="2">NUDIX hydrolase</fullName>
    </submittedName>
</protein>
<evidence type="ECO:0000313" key="2">
    <source>
        <dbReference type="EMBL" id="KKQ66337.1"/>
    </source>
</evidence>
<dbReference type="Pfam" id="PF00293">
    <property type="entry name" value="NUDIX"/>
    <property type="match status" value="1"/>
</dbReference>
<dbReference type="PANTHER" id="PTHR43736:SF1">
    <property type="entry name" value="DIHYDRONEOPTERIN TRIPHOSPHATE DIPHOSPHATASE"/>
    <property type="match status" value="1"/>
</dbReference>
<evidence type="ECO:0000259" key="1">
    <source>
        <dbReference type="PROSITE" id="PS51462"/>
    </source>
</evidence>
<reference evidence="2 3" key="1">
    <citation type="journal article" date="2015" name="Nature">
        <title>rRNA introns, odd ribosomes, and small enigmatic genomes across a large radiation of phyla.</title>
        <authorList>
            <person name="Brown C.T."/>
            <person name="Hug L.A."/>
            <person name="Thomas B.C."/>
            <person name="Sharon I."/>
            <person name="Castelle C.J."/>
            <person name="Singh A."/>
            <person name="Wilkins M.J."/>
            <person name="Williams K.H."/>
            <person name="Banfield J.F."/>
        </authorList>
    </citation>
    <scope>NUCLEOTIDE SEQUENCE [LARGE SCALE GENOMIC DNA]</scope>
</reference>
<accession>A0A0G0JHW5</accession>
<dbReference type="InterPro" id="IPR000086">
    <property type="entry name" value="NUDIX_hydrolase_dom"/>
</dbReference>
<dbReference type="AlphaFoldDB" id="A0A0G0JHW5"/>
<dbReference type="InterPro" id="IPR015797">
    <property type="entry name" value="NUDIX_hydrolase-like_dom_sf"/>
</dbReference>
<dbReference type="PROSITE" id="PS51462">
    <property type="entry name" value="NUDIX"/>
    <property type="match status" value="1"/>
</dbReference>
<dbReference type="SUPFAM" id="SSF55811">
    <property type="entry name" value="Nudix"/>
    <property type="match status" value="1"/>
</dbReference>
<gene>
    <name evidence="2" type="ORF">US86_C0006G0017</name>
</gene>
<evidence type="ECO:0000313" key="3">
    <source>
        <dbReference type="Proteomes" id="UP000034235"/>
    </source>
</evidence>
<dbReference type="EMBL" id="LBUP01000006">
    <property type="protein sequence ID" value="KKQ66337.1"/>
    <property type="molecule type" value="Genomic_DNA"/>
</dbReference>
<proteinExistence type="predicted"/>
<name>A0A0G0JHW5_9BACT</name>
<dbReference type="PANTHER" id="PTHR43736">
    <property type="entry name" value="ADP-RIBOSE PYROPHOSPHATASE"/>
    <property type="match status" value="1"/>
</dbReference>
<dbReference type="Gene3D" id="3.90.79.10">
    <property type="entry name" value="Nucleoside Triphosphate Pyrophosphohydrolase"/>
    <property type="match status" value="1"/>
</dbReference>
<comment type="caution">
    <text evidence="2">The sequence shown here is derived from an EMBL/GenBank/DDBJ whole genome shotgun (WGS) entry which is preliminary data.</text>
</comment>